<reference evidence="1 2" key="1">
    <citation type="submission" date="2008-07" db="EMBL/GenBank/DDBJ databases">
        <authorList>
            <person name="Tandeau de Marsac N."/>
            <person name="Ferriera S."/>
            <person name="Johnson J."/>
            <person name="Kravitz S."/>
            <person name="Beeson K."/>
            <person name="Sutton G."/>
            <person name="Rogers Y.-H."/>
            <person name="Friedman R."/>
            <person name="Frazier M."/>
            <person name="Venter J.C."/>
        </authorList>
    </citation>
    <scope>NUCLEOTIDE SEQUENCE [LARGE SCALE GENOMIC DNA]</scope>
    <source>
        <strain evidence="1 2">PCC 7420</strain>
    </source>
</reference>
<gene>
    <name evidence="1" type="ORF">MC7420_7747</name>
</gene>
<dbReference type="EMBL" id="DS989842">
    <property type="protein sequence ID" value="EDX78009.1"/>
    <property type="molecule type" value="Genomic_DNA"/>
</dbReference>
<accession>B4VIE7</accession>
<organism evidence="1 2">
    <name type="scientific">Coleofasciculus chthonoplastes PCC 7420</name>
    <dbReference type="NCBI Taxonomy" id="118168"/>
    <lineage>
        <taxon>Bacteria</taxon>
        <taxon>Bacillati</taxon>
        <taxon>Cyanobacteriota</taxon>
        <taxon>Cyanophyceae</taxon>
        <taxon>Coleofasciculales</taxon>
        <taxon>Coleofasciculaceae</taxon>
        <taxon>Coleofasciculus</taxon>
    </lineage>
</organism>
<protein>
    <submittedName>
        <fullName evidence="1">Uncharacterized protein</fullName>
    </submittedName>
</protein>
<dbReference type="STRING" id="118168.MC7420_7747"/>
<keyword evidence="2" id="KW-1185">Reference proteome</keyword>
<dbReference type="HOGENOM" id="CLU_3268476_0_0_3"/>
<name>B4VIE7_9CYAN</name>
<sequence>MLRVPVVGVAHAIGAGLVTLGSNQKDSSKTRPYRWLGLVLN</sequence>
<dbReference type="Proteomes" id="UP000003835">
    <property type="component" value="Unassembled WGS sequence"/>
</dbReference>
<proteinExistence type="predicted"/>
<evidence type="ECO:0000313" key="1">
    <source>
        <dbReference type="EMBL" id="EDX78009.1"/>
    </source>
</evidence>
<dbReference type="AlphaFoldDB" id="B4VIE7"/>
<evidence type="ECO:0000313" key="2">
    <source>
        <dbReference type="Proteomes" id="UP000003835"/>
    </source>
</evidence>